<comment type="caution">
    <text evidence="1">The sequence shown here is derived from an EMBL/GenBank/DDBJ whole genome shotgun (WGS) entry which is preliminary data.</text>
</comment>
<protein>
    <submittedName>
        <fullName evidence="1">Uncharacterized protein</fullName>
    </submittedName>
</protein>
<dbReference type="RefSeq" id="WP_133292526.1">
    <property type="nucleotide sequence ID" value="NZ_SMSJ01000104.1"/>
</dbReference>
<accession>A0A4R5Q7V9</accession>
<keyword evidence="2" id="KW-1185">Reference proteome</keyword>
<sequence>MGAGVCGVLASRAADVRKPIAAAALAGLVVLGAVRNLPVFLAGPVLATDGRSLAGTLVWLRPAPGGTRIEVLGGSGAFRRGEALEYHGSSAERLVRGRG</sequence>
<gene>
    <name evidence="1" type="ORF">E2C06_31440</name>
</gene>
<evidence type="ECO:0000313" key="1">
    <source>
        <dbReference type="EMBL" id="TDH58663.1"/>
    </source>
</evidence>
<reference evidence="1 2" key="1">
    <citation type="journal article" date="2016" name="J. Microbiol.">
        <title>Dankookia rubra gen. nov., sp. nov., an alphaproteobacterium isolated from sediment of a shallow stream.</title>
        <authorList>
            <person name="Kim W.H."/>
            <person name="Kim D.H."/>
            <person name="Kang K."/>
            <person name="Ahn T.Y."/>
        </authorList>
    </citation>
    <scope>NUCLEOTIDE SEQUENCE [LARGE SCALE GENOMIC DNA]</scope>
    <source>
        <strain evidence="1 2">JCM30602</strain>
    </source>
</reference>
<name>A0A4R5Q7V9_9PROT</name>
<proteinExistence type="predicted"/>
<dbReference type="AlphaFoldDB" id="A0A4R5Q7V9"/>
<dbReference type="Proteomes" id="UP000295096">
    <property type="component" value="Unassembled WGS sequence"/>
</dbReference>
<evidence type="ECO:0000313" key="2">
    <source>
        <dbReference type="Proteomes" id="UP000295096"/>
    </source>
</evidence>
<dbReference type="EMBL" id="SMSJ01000104">
    <property type="protein sequence ID" value="TDH58663.1"/>
    <property type="molecule type" value="Genomic_DNA"/>
</dbReference>
<organism evidence="1 2">
    <name type="scientific">Dankookia rubra</name>
    <dbReference type="NCBI Taxonomy" id="1442381"/>
    <lineage>
        <taxon>Bacteria</taxon>
        <taxon>Pseudomonadati</taxon>
        <taxon>Pseudomonadota</taxon>
        <taxon>Alphaproteobacteria</taxon>
        <taxon>Acetobacterales</taxon>
        <taxon>Roseomonadaceae</taxon>
        <taxon>Dankookia</taxon>
    </lineage>
</organism>